<protein>
    <submittedName>
        <fullName evidence="1">Uncharacterized protein</fullName>
    </submittedName>
</protein>
<organism evidence="1 2">
    <name type="scientific">Rubroshorea leprosula</name>
    <dbReference type="NCBI Taxonomy" id="152421"/>
    <lineage>
        <taxon>Eukaryota</taxon>
        <taxon>Viridiplantae</taxon>
        <taxon>Streptophyta</taxon>
        <taxon>Embryophyta</taxon>
        <taxon>Tracheophyta</taxon>
        <taxon>Spermatophyta</taxon>
        <taxon>Magnoliopsida</taxon>
        <taxon>eudicotyledons</taxon>
        <taxon>Gunneridae</taxon>
        <taxon>Pentapetalae</taxon>
        <taxon>rosids</taxon>
        <taxon>malvids</taxon>
        <taxon>Malvales</taxon>
        <taxon>Dipterocarpaceae</taxon>
        <taxon>Rubroshorea</taxon>
    </lineage>
</organism>
<name>A0AAV5KLQ5_9ROSI</name>
<keyword evidence="2" id="KW-1185">Reference proteome</keyword>
<sequence length="174" mass="20035">MEKVLIDLSFHTNQIFREKTIKRKRFKRGKGEDAVSIDTGLLRGRLPSAEYQQTVTQYYYRSCPFLHHDSNPSLETSLRNPQRFLNSIPSVQLINNTLSVVILHRSSDMFEFWRLWLVSESVFLRTMASSVSCSLQFVSQPAVRGYLFAMQVNSHANKQPFCAAKQPTSTVFPL</sequence>
<dbReference type="AlphaFoldDB" id="A0AAV5KLQ5"/>
<evidence type="ECO:0000313" key="1">
    <source>
        <dbReference type="EMBL" id="GKV25539.1"/>
    </source>
</evidence>
<accession>A0AAV5KLQ5</accession>
<dbReference type="Proteomes" id="UP001054252">
    <property type="component" value="Unassembled WGS sequence"/>
</dbReference>
<gene>
    <name evidence="1" type="ORF">SLEP1_g34965</name>
</gene>
<comment type="caution">
    <text evidence="1">The sequence shown here is derived from an EMBL/GenBank/DDBJ whole genome shotgun (WGS) entry which is preliminary data.</text>
</comment>
<dbReference type="EMBL" id="BPVZ01000069">
    <property type="protein sequence ID" value="GKV25539.1"/>
    <property type="molecule type" value="Genomic_DNA"/>
</dbReference>
<reference evidence="1 2" key="1">
    <citation type="journal article" date="2021" name="Commun. Biol.">
        <title>The genome of Shorea leprosula (Dipterocarpaceae) highlights the ecological relevance of drought in aseasonal tropical rainforests.</title>
        <authorList>
            <person name="Ng K.K.S."/>
            <person name="Kobayashi M.J."/>
            <person name="Fawcett J.A."/>
            <person name="Hatakeyama M."/>
            <person name="Paape T."/>
            <person name="Ng C.H."/>
            <person name="Ang C.C."/>
            <person name="Tnah L.H."/>
            <person name="Lee C.T."/>
            <person name="Nishiyama T."/>
            <person name="Sese J."/>
            <person name="O'Brien M.J."/>
            <person name="Copetti D."/>
            <person name="Mohd Noor M.I."/>
            <person name="Ong R.C."/>
            <person name="Putra M."/>
            <person name="Sireger I.Z."/>
            <person name="Indrioko S."/>
            <person name="Kosugi Y."/>
            <person name="Izuno A."/>
            <person name="Isagi Y."/>
            <person name="Lee S.L."/>
            <person name="Shimizu K.K."/>
        </authorList>
    </citation>
    <scope>NUCLEOTIDE SEQUENCE [LARGE SCALE GENOMIC DNA]</scope>
    <source>
        <strain evidence="1">214</strain>
    </source>
</reference>
<proteinExistence type="predicted"/>
<evidence type="ECO:0000313" key="2">
    <source>
        <dbReference type="Proteomes" id="UP001054252"/>
    </source>
</evidence>